<dbReference type="EMBL" id="CP155447">
    <property type="protein sequence ID" value="XBH03547.1"/>
    <property type="molecule type" value="Genomic_DNA"/>
</dbReference>
<sequence length="53" mass="6008">MRTKVQVADLMGVSWRSVNRWVTSGQLKAIRAGRVLRFESAELERFKASSAAR</sequence>
<dbReference type="Pfam" id="PF12728">
    <property type="entry name" value="HTH_17"/>
    <property type="match status" value="1"/>
</dbReference>
<organism evidence="2">
    <name type="scientific">Singulisphaera sp. Ch08</name>
    <dbReference type="NCBI Taxonomy" id="3120278"/>
    <lineage>
        <taxon>Bacteria</taxon>
        <taxon>Pseudomonadati</taxon>
        <taxon>Planctomycetota</taxon>
        <taxon>Planctomycetia</taxon>
        <taxon>Isosphaerales</taxon>
        <taxon>Isosphaeraceae</taxon>
        <taxon>Singulisphaera</taxon>
    </lineage>
</organism>
<reference evidence="2" key="1">
    <citation type="submission" date="2024-05" db="EMBL/GenBank/DDBJ databases">
        <title>Planctomycetes of the genus Singulisphaera possess chitinolytic capabilities.</title>
        <authorList>
            <person name="Ivanova A."/>
        </authorList>
    </citation>
    <scope>NUCLEOTIDE SEQUENCE</scope>
    <source>
        <strain evidence="2">Ch08T</strain>
    </source>
</reference>
<dbReference type="GO" id="GO:0003677">
    <property type="term" value="F:DNA binding"/>
    <property type="evidence" value="ECO:0007669"/>
    <property type="project" value="InterPro"/>
</dbReference>
<feature type="domain" description="Helix-turn-helix" evidence="1">
    <location>
        <begin position="6"/>
        <end position="49"/>
    </location>
</feature>
<dbReference type="InterPro" id="IPR010093">
    <property type="entry name" value="SinI_DNA-bd"/>
</dbReference>
<dbReference type="SUPFAM" id="SSF46955">
    <property type="entry name" value="Putative DNA-binding domain"/>
    <property type="match status" value="1"/>
</dbReference>
<gene>
    <name evidence="2" type="ORF">V5E97_35365</name>
</gene>
<dbReference type="RefSeq" id="WP_406696282.1">
    <property type="nucleotide sequence ID" value="NZ_CP155447.1"/>
</dbReference>
<dbReference type="AlphaFoldDB" id="A0AAU7CDG3"/>
<dbReference type="InterPro" id="IPR009061">
    <property type="entry name" value="DNA-bd_dom_put_sf"/>
</dbReference>
<dbReference type="NCBIfam" id="TIGR01764">
    <property type="entry name" value="excise"/>
    <property type="match status" value="1"/>
</dbReference>
<protein>
    <submittedName>
        <fullName evidence="2">Helix-turn-helix domain-containing protein</fullName>
    </submittedName>
</protein>
<evidence type="ECO:0000313" key="2">
    <source>
        <dbReference type="EMBL" id="XBH03547.1"/>
    </source>
</evidence>
<accession>A0AAU7CDG3</accession>
<name>A0AAU7CDG3_9BACT</name>
<proteinExistence type="predicted"/>
<dbReference type="InterPro" id="IPR041657">
    <property type="entry name" value="HTH_17"/>
</dbReference>
<evidence type="ECO:0000259" key="1">
    <source>
        <dbReference type="Pfam" id="PF12728"/>
    </source>
</evidence>